<evidence type="ECO:0000313" key="2">
    <source>
        <dbReference type="EMBL" id="SVC43711.1"/>
    </source>
</evidence>
<protein>
    <recommendedName>
        <fullName evidence="1">Acetyl xylan esterase domain-containing protein</fullName>
    </recommendedName>
</protein>
<reference evidence="2" key="1">
    <citation type="submission" date="2018-05" db="EMBL/GenBank/DDBJ databases">
        <authorList>
            <person name="Lanie J.A."/>
            <person name="Ng W.-L."/>
            <person name="Kazmierczak K.M."/>
            <person name="Andrzejewski T.M."/>
            <person name="Davidsen T.M."/>
            <person name="Wayne K.J."/>
            <person name="Tettelin H."/>
            <person name="Glass J.I."/>
            <person name="Rusch D."/>
            <person name="Podicherti R."/>
            <person name="Tsui H.-C.T."/>
            <person name="Winkler M.E."/>
        </authorList>
    </citation>
    <scope>NUCLEOTIDE SEQUENCE</scope>
</reference>
<dbReference type="InterPro" id="IPR050261">
    <property type="entry name" value="FrsA_esterase"/>
</dbReference>
<dbReference type="PANTHER" id="PTHR22946">
    <property type="entry name" value="DIENELACTONE HYDROLASE DOMAIN-CONTAINING PROTEIN-RELATED"/>
    <property type="match status" value="1"/>
</dbReference>
<evidence type="ECO:0000259" key="1">
    <source>
        <dbReference type="Pfam" id="PF05448"/>
    </source>
</evidence>
<dbReference type="EMBL" id="UINC01091160">
    <property type="protein sequence ID" value="SVC43711.1"/>
    <property type="molecule type" value="Genomic_DNA"/>
</dbReference>
<dbReference type="InterPro" id="IPR008391">
    <property type="entry name" value="AXE1_dom"/>
</dbReference>
<proteinExistence type="predicted"/>
<feature type="non-terminal residue" evidence="2">
    <location>
        <position position="305"/>
    </location>
</feature>
<dbReference type="InterPro" id="IPR029058">
    <property type="entry name" value="AB_hydrolase_fold"/>
</dbReference>
<dbReference type="SUPFAM" id="SSF53474">
    <property type="entry name" value="alpha/beta-Hydrolases"/>
    <property type="match status" value="1"/>
</dbReference>
<gene>
    <name evidence="2" type="ORF">METZ01_LOCUS296565</name>
</gene>
<dbReference type="Gene3D" id="3.40.50.1820">
    <property type="entry name" value="alpha/beta hydrolase"/>
    <property type="match status" value="1"/>
</dbReference>
<organism evidence="2">
    <name type="scientific">marine metagenome</name>
    <dbReference type="NCBI Taxonomy" id="408172"/>
    <lineage>
        <taxon>unclassified sequences</taxon>
        <taxon>metagenomes</taxon>
        <taxon>ecological metagenomes</taxon>
    </lineage>
</organism>
<name>A0A382M930_9ZZZZ</name>
<dbReference type="AlphaFoldDB" id="A0A382M930"/>
<feature type="domain" description="Acetyl xylan esterase" evidence="1">
    <location>
        <begin position="51"/>
        <end position="246"/>
    </location>
</feature>
<dbReference type="Pfam" id="PF05448">
    <property type="entry name" value="AXE1"/>
    <property type="match status" value="1"/>
</dbReference>
<sequence length="305" mass="33925">MTTSESYLANLYAEDYQSHSFRPTYPGGYNNWFASAKPLLSRLLGLDNMASELEKHQPTVELKKPEQQSGYTRQVGYIETEPNIRLPFWLLRPLDCCGPFPLAITPHGHDQNGHDSYAGVYQDSDHRRQSLAMDRDVAVQAVQNGFLSIAPASRGLSFASNYVPDTYDRHGNRDCRSHFMHAILAGRTAVGERVWDMMRLIDWASNLPEVKSDSLLMMGNSGGGVITMYTAACDERISTAVASCSFSVIASKQGRIFHCDCCAIPGILRWGELYDVCGLIAPRRFLAVNGIKDQPSDNKNPLVQV</sequence>
<accession>A0A382M930</accession>